<reference evidence="3" key="1">
    <citation type="journal article" date="2019" name="Beilstein J. Org. Chem.">
        <title>Nanangenines: drimane sesquiterpenoids as the dominant metabolite cohort of a novel Australian fungus, Aspergillus nanangensis.</title>
        <authorList>
            <person name="Lacey H.J."/>
            <person name="Gilchrist C.L.M."/>
            <person name="Crombie A."/>
            <person name="Kalaitzis J.A."/>
            <person name="Vuong D."/>
            <person name="Rutledge P.J."/>
            <person name="Turner P."/>
            <person name="Pitt J.I."/>
            <person name="Lacey E."/>
            <person name="Chooi Y.H."/>
            <person name="Piggott A.M."/>
        </authorList>
    </citation>
    <scope>NUCLEOTIDE SEQUENCE</scope>
    <source>
        <strain evidence="3">MST-FP2251</strain>
    </source>
</reference>
<reference evidence="3" key="2">
    <citation type="submission" date="2020-02" db="EMBL/GenBank/DDBJ databases">
        <authorList>
            <person name="Gilchrist C.L.M."/>
            <person name="Chooi Y.-H."/>
        </authorList>
    </citation>
    <scope>NUCLEOTIDE SEQUENCE</scope>
    <source>
        <strain evidence="3">MST-FP2251</strain>
    </source>
</reference>
<keyword evidence="4" id="KW-1185">Reference proteome</keyword>
<feature type="region of interest" description="Disordered" evidence="1">
    <location>
        <begin position="447"/>
        <end position="499"/>
    </location>
</feature>
<dbReference type="PANTHER" id="PTHR47031">
    <property type="entry name" value="SAP DNA-BINDING DOMAIN-CONTAINING PROTEIN"/>
    <property type="match status" value="1"/>
</dbReference>
<feature type="compositionally biased region" description="Polar residues" evidence="1">
    <location>
        <begin position="45"/>
        <end position="55"/>
    </location>
</feature>
<evidence type="ECO:0000313" key="3">
    <source>
        <dbReference type="EMBL" id="KAF9890994.1"/>
    </source>
</evidence>
<feature type="compositionally biased region" description="Basic and acidic residues" evidence="1">
    <location>
        <begin position="587"/>
        <end position="596"/>
    </location>
</feature>
<dbReference type="SUPFAM" id="SSF68906">
    <property type="entry name" value="SAP domain"/>
    <property type="match status" value="1"/>
</dbReference>
<dbReference type="Gene3D" id="1.10.720.30">
    <property type="entry name" value="SAP domain"/>
    <property type="match status" value="1"/>
</dbReference>
<protein>
    <recommendedName>
        <fullName evidence="2">SAP domain-containing protein</fullName>
    </recommendedName>
</protein>
<dbReference type="Pfam" id="PF02037">
    <property type="entry name" value="SAP"/>
    <property type="match status" value="1"/>
</dbReference>
<sequence length="596" mass="65096">MTDYAKLKVTELKAELKQRGIPQTGLRLKQDFIDRLKEEDAKADSSATNGESTPAQEAHQETEEPAQKEQPTEQPPPVAAPQPEDSAEAERELQDNGKPDEASVKEQSEQGSQEPLVKSPVREPEPEAPQPEPIPDTNASAPPAELAPGDTAEQQHSPMEKDIKPAEPTIDNAPIPSASGENTGLSTPLPAEEVLEDQRKRKRRSQTPIPTPEAIASKKRKAQEDLPEDNGEMDVAGDAPEQTAAGTDEPKTVGTVDEPRDAAVPEDSAEKKGAPSKHDVRFKGLFASTESEPARHPSPPPDVDTEGQVEPALHAATTALYVEGLMRPLQPFALRSHLVSIACPPGQSPNPDIIVEFYLDPIKTHGFVVFNNASAASRARATLHNTVWPDERNRKPLFVDFIPEKKFQEWVDMESSRKGGGPPPRWEVKYEPTDDGVEAVLKEIDPRGGASARAPAPSDFSRPPPLGPRAEMGAKDRRPSGAPAPDHTSRPGQGFKPLDELFMSTTSKPKLYYLPVPRDVADRRLDRFDDLLRKGAFPRRGGDETRRISFEDGDLFVDNGAEYGRARGGGGRGRGGRGRGRGGFGDSWRDNRRNRY</sequence>
<dbReference type="EMBL" id="VCAU01000022">
    <property type="protein sequence ID" value="KAF9890994.1"/>
    <property type="molecule type" value="Genomic_DNA"/>
</dbReference>
<evidence type="ECO:0000313" key="4">
    <source>
        <dbReference type="Proteomes" id="UP001194746"/>
    </source>
</evidence>
<feature type="compositionally biased region" description="Basic and acidic residues" evidence="1">
    <location>
        <begin position="257"/>
        <end position="282"/>
    </location>
</feature>
<evidence type="ECO:0000256" key="1">
    <source>
        <dbReference type="SAM" id="MobiDB-lite"/>
    </source>
</evidence>
<name>A0AAD4CQT8_ASPNN</name>
<feature type="domain" description="SAP" evidence="2">
    <location>
        <begin position="4"/>
        <end position="40"/>
    </location>
</feature>
<dbReference type="PANTHER" id="PTHR47031:SF3">
    <property type="entry name" value="SAP DOMAIN-CONTAINING PROTEIN"/>
    <property type="match status" value="1"/>
</dbReference>
<feature type="compositionally biased region" description="Basic and acidic residues" evidence="1">
    <location>
        <begin position="88"/>
        <end position="108"/>
    </location>
</feature>
<feature type="compositionally biased region" description="Basic and acidic residues" evidence="1">
    <location>
        <begin position="58"/>
        <end position="71"/>
    </location>
</feature>
<gene>
    <name evidence="3" type="ORF">FE257_005251</name>
</gene>
<dbReference type="InterPro" id="IPR035979">
    <property type="entry name" value="RBD_domain_sf"/>
</dbReference>
<feature type="region of interest" description="Disordered" evidence="1">
    <location>
        <begin position="559"/>
        <end position="596"/>
    </location>
</feature>
<feature type="compositionally biased region" description="Low complexity" evidence="1">
    <location>
        <begin position="447"/>
        <end position="459"/>
    </location>
</feature>
<dbReference type="AlphaFoldDB" id="A0AAD4CQT8"/>
<dbReference type="GO" id="GO:0003676">
    <property type="term" value="F:nucleic acid binding"/>
    <property type="evidence" value="ECO:0007669"/>
    <property type="project" value="InterPro"/>
</dbReference>
<dbReference type="InterPro" id="IPR034257">
    <property type="entry name" value="Acinus_RRM"/>
</dbReference>
<dbReference type="SMART" id="SM00513">
    <property type="entry name" value="SAP"/>
    <property type="match status" value="1"/>
</dbReference>
<accession>A0AAD4CQT8</accession>
<dbReference type="InterPro" id="IPR003034">
    <property type="entry name" value="SAP_dom"/>
</dbReference>
<dbReference type="SUPFAM" id="SSF54928">
    <property type="entry name" value="RNA-binding domain, RBD"/>
    <property type="match status" value="1"/>
</dbReference>
<dbReference type="Proteomes" id="UP001194746">
    <property type="component" value="Unassembled WGS sequence"/>
</dbReference>
<proteinExistence type="predicted"/>
<dbReference type="InterPro" id="IPR036361">
    <property type="entry name" value="SAP_dom_sf"/>
</dbReference>
<comment type="caution">
    <text evidence="3">The sequence shown here is derived from an EMBL/GenBank/DDBJ whole genome shotgun (WGS) entry which is preliminary data.</text>
</comment>
<feature type="region of interest" description="Disordered" evidence="1">
    <location>
        <begin position="37"/>
        <end position="307"/>
    </location>
</feature>
<organism evidence="3 4">
    <name type="scientific">Aspergillus nanangensis</name>
    <dbReference type="NCBI Taxonomy" id="2582783"/>
    <lineage>
        <taxon>Eukaryota</taxon>
        <taxon>Fungi</taxon>
        <taxon>Dikarya</taxon>
        <taxon>Ascomycota</taxon>
        <taxon>Pezizomycotina</taxon>
        <taxon>Eurotiomycetes</taxon>
        <taxon>Eurotiomycetidae</taxon>
        <taxon>Eurotiales</taxon>
        <taxon>Aspergillaceae</taxon>
        <taxon>Aspergillus</taxon>
        <taxon>Aspergillus subgen. Circumdati</taxon>
    </lineage>
</organism>
<evidence type="ECO:0000259" key="2">
    <source>
        <dbReference type="SMART" id="SM00513"/>
    </source>
</evidence>
<dbReference type="CDD" id="cd12432">
    <property type="entry name" value="RRM_ACINU"/>
    <property type="match status" value="1"/>
</dbReference>